<evidence type="ECO:0000313" key="3">
    <source>
        <dbReference type="Proteomes" id="UP001165160"/>
    </source>
</evidence>
<dbReference type="SUPFAM" id="SSF48371">
    <property type="entry name" value="ARM repeat"/>
    <property type="match status" value="1"/>
</dbReference>
<organism evidence="2 3">
    <name type="scientific">Triparma verrucosa</name>
    <dbReference type="NCBI Taxonomy" id="1606542"/>
    <lineage>
        <taxon>Eukaryota</taxon>
        <taxon>Sar</taxon>
        <taxon>Stramenopiles</taxon>
        <taxon>Ochrophyta</taxon>
        <taxon>Bolidophyceae</taxon>
        <taxon>Parmales</taxon>
        <taxon>Triparmaceae</taxon>
        <taxon>Triparma</taxon>
    </lineage>
</organism>
<reference evidence="3" key="1">
    <citation type="journal article" date="2023" name="Commun. Biol.">
        <title>Genome analysis of Parmales, the sister group of diatoms, reveals the evolutionary specialization of diatoms from phago-mixotrophs to photoautotrophs.</title>
        <authorList>
            <person name="Ban H."/>
            <person name="Sato S."/>
            <person name="Yoshikawa S."/>
            <person name="Yamada K."/>
            <person name="Nakamura Y."/>
            <person name="Ichinomiya M."/>
            <person name="Sato N."/>
            <person name="Blanc-Mathieu R."/>
            <person name="Endo H."/>
            <person name="Kuwata A."/>
            <person name="Ogata H."/>
        </authorList>
    </citation>
    <scope>NUCLEOTIDE SEQUENCE [LARGE SCALE GENOMIC DNA]</scope>
    <source>
        <strain evidence="3">NIES 3699</strain>
    </source>
</reference>
<dbReference type="InterPro" id="IPR016024">
    <property type="entry name" value="ARM-type_fold"/>
</dbReference>
<name>A0A9W7CHB4_9STRA</name>
<dbReference type="Gene3D" id="1.25.10.10">
    <property type="entry name" value="Leucine-rich Repeat Variant"/>
    <property type="match status" value="1"/>
</dbReference>
<protein>
    <submittedName>
        <fullName evidence="2">Uncharacterized protein</fullName>
    </submittedName>
</protein>
<dbReference type="InterPro" id="IPR011989">
    <property type="entry name" value="ARM-like"/>
</dbReference>
<proteinExistence type="predicted"/>
<dbReference type="EMBL" id="BRXX01000385">
    <property type="protein sequence ID" value="GMI08673.1"/>
    <property type="molecule type" value="Genomic_DNA"/>
</dbReference>
<comment type="caution">
    <text evidence="2">The sequence shown here is derived from an EMBL/GenBank/DDBJ whole genome shotgun (WGS) entry which is preliminary data.</text>
</comment>
<evidence type="ECO:0000313" key="2">
    <source>
        <dbReference type="EMBL" id="GMI08673.1"/>
    </source>
</evidence>
<keyword evidence="3" id="KW-1185">Reference proteome</keyword>
<feature type="region of interest" description="Disordered" evidence="1">
    <location>
        <begin position="1"/>
        <end position="52"/>
    </location>
</feature>
<accession>A0A9W7CHB4</accession>
<sequence>MDHSDPSSGGRGPAQPLDGEQSLLDPGPVSPAAPNAATALSRRPTSHGRGLNKSILTVQKGLTAGDQYLFNKTTDLHEWGCSTGNILRTIRLAEAEGAKREGLQAVRAEVEADHSKEETKYRSAGRKIREEKAATRFAVMEKLLESQALEYMQMEEAQTRSTSHADSKYERAIDHLEYTHKLLHDPRFGHAKPIGRILMVKLRRLKQDPKGLLKELASHQHDCCVTEMILRIVEAQLLAAPTDRLALKFVAENFCGALTSVMKIDEWRDNIFLQSVIVSSIYVLGSRCVEARSSFDYYSFVYLTSVLEIFSNDPMLLTSALNAMGILCSQCPLQRKHGFDAGAVVKVVEVINRWRRDWRVVNAGLKALTGLCCRCGSNKTTDEEEGGTMVPLVLDVLQEYSQDNCLETADVCGVVTRSCFLLIKALMSKDDDGVTETFSYEKYLEEGGERIEADPEQDAADDKLKKDKFFAKKEASRKGLDVEDSEEEEVPLKPGEIKMTQLMKVRGIQVMLDCARYHINDPRTVLFFVQCLHSIMYNLLPLIETVEVGGKDTYPEIVDLMLTFMVNFRYNPILIWSCLTNLTFVCHSDFKSITCIETWGRLAAAPEDEESVDEYAEVSIDDESISGSKVDGCKLLAKGLKDFKNNVDLAEQYCRLILCMSCELDGRMGLLRAGCFDILEESKKAIEDERGGQLPGGFSKLCMNAQLALETGQRFS</sequence>
<dbReference type="Proteomes" id="UP001165160">
    <property type="component" value="Unassembled WGS sequence"/>
</dbReference>
<gene>
    <name evidence="2" type="ORF">TrVE_jg2996</name>
</gene>
<evidence type="ECO:0000256" key="1">
    <source>
        <dbReference type="SAM" id="MobiDB-lite"/>
    </source>
</evidence>
<dbReference type="AlphaFoldDB" id="A0A9W7CHB4"/>